<dbReference type="GO" id="GO:0009451">
    <property type="term" value="P:RNA modification"/>
    <property type="evidence" value="ECO:0007669"/>
    <property type="project" value="InterPro"/>
</dbReference>
<dbReference type="FunFam" id="1.25.40.10:FF:000090">
    <property type="entry name" value="Pentatricopeptide repeat-containing protein, chloroplastic"/>
    <property type="match status" value="1"/>
</dbReference>
<dbReference type="Proteomes" id="UP000235145">
    <property type="component" value="Unassembled WGS sequence"/>
</dbReference>
<keyword evidence="4" id="KW-1185">Reference proteome</keyword>
<evidence type="ECO:0000256" key="2">
    <source>
        <dbReference type="PROSITE-ProRule" id="PRU00708"/>
    </source>
</evidence>
<organism evidence="3 4">
    <name type="scientific">Lactuca sativa</name>
    <name type="common">Garden lettuce</name>
    <dbReference type="NCBI Taxonomy" id="4236"/>
    <lineage>
        <taxon>Eukaryota</taxon>
        <taxon>Viridiplantae</taxon>
        <taxon>Streptophyta</taxon>
        <taxon>Embryophyta</taxon>
        <taxon>Tracheophyta</taxon>
        <taxon>Spermatophyta</taxon>
        <taxon>Magnoliopsida</taxon>
        <taxon>eudicotyledons</taxon>
        <taxon>Gunneridae</taxon>
        <taxon>Pentapetalae</taxon>
        <taxon>asterids</taxon>
        <taxon>campanulids</taxon>
        <taxon>Asterales</taxon>
        <taxon>Asteraceae</taxon>
        <taxon>Cichorioideae</taxon>
        <taxon>Cichorieae</taxon>
        <taxon>Lactucinae</taxon>
        <taxon>Lactuca</taxon>
    </lineage>
</organism>
<dbReference type="InterPro" id="IPR002885">
    <property type="entry name" value="PPR_rpt"/>
</dbReference>
<dbReference type="InterPro" id="IPR046848">
    <property type="entry name" value="E_motif"/>
</dbReference>
<dbReference type="PANTHER" id="PTHR47926">
    <property type="entry name" value="PENTATRICOPEPTIDE REPEAT-CONTAINING PROTEIN"/>
    <property type="match status" value="1"/>
</dbReference>
<dbReference type="FunFam" id="1.25.40.10:FF:000351">
    <property type="entry name" value="Pentatricopeptide repeat-containing protein"/>
    <property type="match status" value="1"/>
</dbReference>
<feature type="repeat" description="PPR" evidence="2">
    <location>
        <begin position="374"/>
        <end position="408"/>
    </location>
</feature>
<reference evidence="3 4" key="1">
    <citation type="journal article" date="2017" name="Nat. Commun.">
        <title>Genome assembly with in vitro proximity ligation data and whole-genome triplication in lettuce.</title>
        <authorList>
            <person name="Reyes-Chin-Wo S."/>
            <person name="Wang Z."/>
            <person name="Yang X."/>
            <person name="Kozik A."/>
            <person name="Arikit S."/>
            <person name="Song C."/>
            <person name="Xia L."/>
            <person name="Froenicke L."/>
            <person name="Lavelle D.O."/>
            <person name="Truco M.J."/>
            <person name="Xia R."/>
            <person name="Zhu S."/>
            <person name="Xu C."/>
            <person name="Xu H."/>
            <person name="Xu X."/>
            <person name="Cox K."/>
            <person name="Korf I."/>
            <person name="Meyers B.C."/>
            <person name="Michelmore R.W."/>
        </authorList>
    </citation>
    <scope>NUCLEOTIDE SEQUENCE [LARGE SCALE GENOMIC DNA]</scope>
    <source>
        <strain evidence="4">cv. Salinas</strain>
        <tissue evidence="3">Seedlings</tissue>
    </source>
</reference>
<accession>A0A9R1WYD2</accession>
<name>A0A9R1WYD2_LACSA</name>
<proteinExistence type="predicted"/>
<keyword evidence="1" id="KW-0677">Repeat</keyword>
<dbReference type="Gene3D" id="1.25.40.10">
    <property type="entry name" value="Tetratricopeptide repeat domain"/>
    <property type="match status" value="4"/>
</dbReference>
<gene>
    <name evidence="3" type="ORF">LSAT_V11C800434630</name>
</gene>
<feature type="repeat" description="PPR" evidence="2">
    <location>
        <begin position="168"/>
        <end position="202"/>
    </location>
</feature>
<feature type="repeat" description="PPR" evidence="2">
    <location>
        <begin position="409"/>
        <end position="444"/>
    </location>
</feature>
<protein>
    <recommendedName>
        <fullName evidence="5">Pentatricopeptide repeat-containing protein</fullName>
    </recommendedName>
</protein>
<evidence type="ECO:0000256" key="1">
    <source>
        <dbReference type="ARBA" id="ARBA00022737"/>
    </source>
</evidence>
<dbReference type="Pfam" id="PF20431">
    <property type="entry name" value="E_motif"/>
    <property type="match status" value="1"/>
</dbReference>
<evidence type="ECO:0000313" key="3">
    <source>
        <dbReference type="EMBL" id="KAJ0191734.1"/>
    </source>
</evidence>
<dbReference type="FunFam" id="1.25.40.10:FF:001103">
    <property type="entry name" value="Glycerol-3-phosphate dehydrogenase [NAD(+)]"/>
    <property type="match status" value="1"/>
</dbReference>
<dbReference type="Pfam" id="PF13041">
    <property type="entry name" value="PPR_2"/>
    <property type="match status" value="2"/>
</dbReference>
<comment type="caution">
    <text evidence="3">The sequence shown here is derived from an EMBL/GenBank/DDBJ whole genome shotgun (WGS) entry which is preliminary data.</text>
</comment>
<evidence type="ECO:0000313" key="4">
    <source>
        <dbReference type="Proteomes" id="UP000235145"/>
    </source>
</evidence>
<dbReference type="InterPro" id="IPR011990">
    <property type="entry name" value="TPR-like_helical_dom_sf"/>
</dbReference>
<dbReference type="PROSITE" id="PS51375">
    <property type="entry name" value="PPR"/>
    <property type="match status" value="4"/>
</dbReference>
<dbReference type="Pfam" id="PF01535">
    <property type="entry name" value="PPR"/>
    <property type="match status" value="5"/>
</dbReference>
<dbReference type="PANTHER" id="PTHR47926:SF452">
    <property type="entry name" value="PENTATRICOPEPTIDE REPEAT-CONTAINING PROTEIN"/>
    <property type="match status" value="1"/>
</dbReference>
<dbReference type="AlphaFoldDB" id="A0A9R1WYD2"/>
<dbReference type="FunFam" id="1.25.40.10:FF:000344">
    <property type="entry name" value="Pentatricopeptide repeat-containing protein"/>
    <property type="match status" value="1"/>
</dbReference>
<dbReference type="InterPro" id="IPR046960">
    <property type="entry name" value="PPR_At4g14850-like_plant"/>
</dbReference>
<dbReference type="Gramene" id="rna-gnl|WGS:NBSK|LSAT_8X111501_mrna">
    <property type="protein sequence ID" value="cds-PLY73705.1"/>
    <property type="gene ID" value="gene-LSAT_8X111501"/>
</dbReference>
<dbReference type="NCBIfam" id="TIGR00756">
    <property type="entry name" value="PPR"/>
    <property type="match status" value="3"/>
</dbReference>
<dbReference type="OrthoDB" id="185373at2759"/>
<dbReference type="GO" id="GO:0003723">
    <property type="term" value="F:RNA binding"/>
    <property type="evidence" value="ECO:0007669"/>
    <property type="project" value="InterPro"/>
</dbReference>
<dbReference type="EMBL" id="NBSK02000008">
    <property type="protein sequence ID" value="KAJ0191734.1"/>
    <property type="molecule type" value="Genomic_DNA"/>
</dbReference>
<evidence type="ECO:0008006" key="5">
    <source>
        <dbReference type="Google" id="ProtNLM"/>
    </source>
</evidence>
<sequence>MRPEVLSSILHKCSKTRAFRYGFSLHAVAVKMGLESNVIISNHVLNMYAKCGKMEFARQVFDDMPERNLVSWSAMISGYDQAGKPLEAIELFARMKVDLPNEFVFASAISACASLSAVNIGKQIHTKSVILGYSNISFVSNSLVSMYMKCKQCKDALSVFTKSSEPPNTVAYNAIITGLVEHEQVEKAFEMFKLMIQQGLVPNHFTLVPLLGNCSTTDNLRIGMELHCEAIKLNLDSIPFVGNVLIKMYSKFTQIEEAEKIFWSIKEKDMISWNTFITACNHALDHAKGIIVFKNMIETHSSIPDEFTYTSALSSCSGLTSSLLGRQIHGNLIRTRFINHDMDIGIANALINMYAKCGSIRYAVTYFNQMSFHNLVSWNTLMAGFANHGLGKEAMGLFKQMKGLHIEPDSVTFVALLAALNHTGLVNEGKFYFNEMMKTYGITPNVEHVSCIVDLLGRSRRVKEAEEYMERFCFEDDPVVLGCLLSACRVHGDLVIGKRTAGRLLKIEEISSSPFVLLSNLYASESMWEGVADARKQLKDSLLKKEVGHSLIEVKGCVEKFTVGRICHSRIEEILGVLKVLSFLDHDYSWCY</sequence>
<feature type="repeat" description="PPR" evidence="2">
    <location>
        <begin position="37"/>
        <end position="71"/>
    </location>
</feature>